<proteinExistence type="predicted"/>
<reference evidence="2" key="1">
    <citation type="submission" date="2019-09" db="EMBL/GenBank/DDBJ databases">
        <title>Bird 10,000 Genomes (B10K) Project - Family phase.</title>
        <authorList>
            <person name="Zhang G."/>
        </authorList>
    </citation>
    <scope>NUCLEOTIDE SEQUENCE</scope>
    <source>
        <strain evidence="2">B10K-DU-012-47</strain>
    </source>
</reference>
<sequence>MAQQNMKTRPVLLKRNSLDSADFLRHPQHRRTKSQQVRFKDDGVSTKAELEANPARDTAFAAGKTEIFRDHNFLLTQSPTFPRAQKGLRNIAIQTSPGLRKHFPVFKRKKLTVSKSLTETPAEPVNSIQVNGNLCEPDILSSELCYLRISNHLEDGCRNSEVGLGQRSSKAQSNGPRYSDNFSASDKTTASTQVPEYIHVSFPQDRNVPLDAPDTTTVSNNSLHSSTVINSNGSHENSTLSPASERAEPCLSNSANCSECSPRSAAREAGKGDSEPPVASRDASSKETTPLSPPSNPSSSPCLLRDCHQAGENQPDSSCVTLPSDDQPTVSLTSSNASKPRLPCNTEIEKNSTQSDASRCNSCLEGSHIKSYPPRNEINPQSNKEINEINQIHLAHGELCALQGRLQSVEESLQSNQEKIKVLLNVIQDLEKSRALSEGRNFYHTGQDLNNCSTCQNTACIIY</sequence>
<evidence type="ECO:0000313" key="2">
    <source>
        <dbReference type="EMBL" id="NWI03664.1"/>
    </source>
</evidence>
<feature type="non-terminal residue" evidence="2">
    <location>
        <position position="463"/>
    </location>
</feature>
<evidence type="ECO:0000256" key="1">
    <source>
        <dbReference type="SAM" id="MobiDB-lite"/>
    </source>
</evidence>
<dbReference type="Pfam" id="PF15265">
    <property type="entry name" value="FAM196"/>
    <property type="match status" value="1"/>
</dbReference>
<keyword evidence="3" id="KW-1185">Reference proteome</keyword>
<dbReference type="EMBL" id="WAAG01062082">
    <property type="protein sequence ID" value="NWI03664.1"/>
    <property type="molecule type" value="Genomic_DNA"/>
</dbReference>
<feature type="compositionally biased region" description="Basic and acidic residues" evidence="1">
    <location>
        <begin position="265"/>
        <end position="274"/>
    </location>
</feature>
<dbReference type="OrthoDB" id="8679980at2759"/>
<dbReference type="Proteomes" id="UP000629438">
    <property type="component" value="Unassembled WGS sequence"/>
</dbReference>
<protein>
    <submittedName>
        <fullName evidence="2">F196B protein</fullName>
    </submittedName>
</protein>
<feature type="compositionally biased region" description="Polar residues" evidence="1">
    <location>
        <begin position="166"/>
        <end position="191"/>
    </location>
</feature>
<feature type="non-terminal residue" evidence="2">
    <location>
        <position position="1"/>
    </location>
</feature>
<dbReference type="PANTHER" id="PTHR28682">
    <property type="entry name" value="INHIBITORY SYNAPTIC FACTOR 2A-RELATED"/>
    <property type="match status" value="1"/>
</dbReference>
<feature type="compositionally biased region" description="Polar residues" evidence="1">
    <location>
        <begin position="311"/>
        <end position="338"/>
    </location>
</feature>
<organism evidence="2 3">
    <name type="scientific">Tichodroma muraria</name>
    <dbReference type="NCBI Taxonomy" id="237442"/>
    <lineage>
        <taxon>Eukaryota</taxon>
        <taxon>Metazoa</taxon>
        <taxon>Chordata</taxon>
        <taxon>Craniata</taxon>
        <taxon>Vertebrata</taxon>
        <taxon>Euteleostomi</taxon>
        <taxon>Archelosauria</taxon>
        <taxon>Archosauria</taxon>
        <taxon>Dinosauria</taxon>
        <taxon>Saurischia</taxon>
        <taxon>Theropoda</taxon>
        <taxon>Coelurosauria</taxon>
        <taxon>Aves</taxon>
        <taxon>Neognathae</taxon>
        <taxon>Neoaves</taxon>
        <taxon>Telluraves</taxon>
        <taxon>Australaves</taxon>
        <taxon>Passeriformes</taxon>
        <taxon>Sittidae</taxon>
        <taxon>Tichodroma</taxon>
    </lineage>
</organism>
<accession>A0A850ZF88</accession>
<evidence type="ECO:0000313" key="3">
    <source>
        <dbReference type="Proteomes" id="UP000629438"/>
    </source>
</evidence>
<comment type="caution">
    <text evidence="2">The sequence shown here is derived from an EMBL/GenBank/DDBJ whole genome shotgun (WGS) entry which is preliminary data.</text>
</comment>
<dbReference type="InterPro" id="IPR029337">
    <property type="entry name" value="INSYN2"/>
</dbReference>
<feature type="compositionally biased region" description="Polar residues" evidence="1">
    <location>
        <begin position="214"/>
        <end position="242"/>
    </location>
</feature>
<dbReference type="PANTHER" id="PTHR28682:SF2">
    <property type="entry name" value="PROTEIN INSYN2B"/>
    <property type="match status" value="1"/>
</dbReference>
<dbReference type="AlphaFoldDB" id="A0A850ZF88"/>
<name>A0A850ZF88_9PASS</name>
<feature type="compositionally biased region" description="Polar residues" evidence="1">
    <location>
        <begin position="251"/>
        <end position="261"/>
    </location>
</feature>
<gene>
    <name evidence="2" type="primary">Fam196b</name>
    <name evidence="2" type="ORF">TICMUR_R10381</name>
</gene>
<feature type="region of interest" description="Disordered" evidence="1">
    <location>
        <begin position="162"/>
        <end position="191"/>
    </location>
</feature>
<feature type="region of interest" description="Disordered" evidence="1">
    <location>
        <begin position="205"/>
        <end position="343"/>
    </location>
</feature>